<sequence length="102" mass="11370">MKIRKGDTVKVLSGKDRGKRAKVIRVFPEDEKISVEGVNVKKKHRRARRQDRKGEIALIPAPLSASAVQVICPSCSKPTRVGYGRNETGKKIRTCKKCGKEL</sequence>
<dbReference type="InterPro" id="IPR057264">
    <property type="entry name" value="Ribosomal_uL24_C"/>
</dbReference>
<evidence type="ECO:0000256" key="5">
    <source>
        <dbReference type="HAMAP-Rule" id="MF_01326"/>
    </source>
</evidence>
<dbReference type="Pfam" id="PF00467">
    <property type="entry name" value="KOW"/>
    <property type="match status" value="1"/>
</dbReference>
<evidence type="ECO:0000256" key="2">
    <source>
        <dbReference type="ARBA" id="ARBA00022980"/>
    </source>
</evidence>
<evidence type="ECO:0000313" key="9">
    <source>
        <dbReference type="Proteomes" id="UP000176705"/>
    </source>
</evidence>
<dbReference type="GO" id="GO:1990904">
    <property type="term" value="C:ribonucleoprotein complex"/>
    <property type="evidence" value="ECO:0007669"/>
    <property type="project" value="UniProtKB-KW"/>
</dbReference>
<evidence type="ECO:0000313" key="8">
    <source>
        <dbReference type="EMBL" id="OHA08973.1"/>
    </source>
</evidence>
<keyword evidence="5" id="KW-0699">rRNA-binding</keyword>
<gene>
    <name evidence="5" type="primary">rplX</name>
    <name evidence="8" type="ORF">A3B37_03020</name>
</gene>
<dbReference type="EMBL" id="MHQS01000008">
    <property type="protein sequence ID" value="OHA08973.1"/>
    <property type="molecule type" value="Genomic_DNA"/>
</dbReference>
<keyword evidence="5" id="KW-0694">RNA-binding</keyword>
<protein>
    <recommendedName>
        <fullName evidence="4 5">Large ribosomal subunit protein uL24</fullName>
    </recommendedName>
</protein>
<dbReference type="GO" id="GO:0019843">
    <property type="term" value="F:rRNA binding"/>
    <property type="evidence" value="ECO:0007669"/>
    <property type="project" value="UniProtKB-UniRule"/>
</dbReference>
<evidence type="ECO:0000256" key="1">
    <source>
        <dbReference type="ARBA" id="ARBA00010618"/>
    </source>
</evidence>
<dbReference type="AlphaFoldDB" id="A0A1G2LBF8"/>
<dbReference type="SMART" id="SM00739">
    <property type="entry name" value="KOW"/>
    <property type="match status" value="1"/>
</dbReference>
<comment type="function">
    <text evidence="5">One of two assembly initiator proteins, it binds directly to the 5'-end of the 23S rRNA, where it nucleates assembly of the 50S subunit.</text>
</comment>
<comment type="caution">
    <text evidence="8">The sequence shown here is derived from an EMBL/GenBank/DDBJ whole genome shotgun (WGS) entry which is preliminary data.</text>
</comment>
<reference evidence="8 9" key="1">
    <citation type="journal article" date="2016" name="Nat. Commun.">
        <title>Thousands of microbial genomes shed light on interconnected biogeochemical processes in an aquifer system.</title>
        <authorList>
            <person name="Anantharaman K."/>
            <person name="Brown C.T."/>
            <person name="Hug L.A."/>
            <person name="Sharon I."/>
            <person name="Castelle C.J."/>
            <person name="Probst A.J."/>
            <person name="Thomas B.C."/>
            <person name="Singh A."/>
            <person name="Wilkins M.J."/>
            <person name="Karaoz U."/>
            <person name="Brodie E.L."/>
            <person name="Williams K.H."/>
            <person name="Hubbard S.S."/>
            <person name="Banfield J.F."/>
        </authorList>
    </citation>
    <scope>NUCLEOTIDE SEQUENCE [LARGE SCALE GENOMIC DNA]</scope>
</reference>
<dbReference type="NCBIfam" id="TIGR01079">
    <property type="entry name" value="rplX_bact"/>
    <property type="match status" value="1"/>
</dbReference>
<dbReference type="Gene3D" id="2.30.30.30">
    <property type="match status" value="1"/>
</dbReference>
<dbReference type="InterPro" id="IPR014722">
    <property type="entry name" value="Rib_uL2_dom2"/>
</dbReference>
<keyword evidence="3 5" id="KW-0687">Ribonucleoprotein</keyword>
<dbReference type="CDD" id="cd06089">
    <property type="entry name" value="KOW_RPL26"/>
    <property type="match status" value="1"/>
</dbReference>
<accession>A0A1G2LBF8</accession>
<organism evidence="8 9">
    <name type="scientific">Candidatus Sungbacteria bacterium RIFCSPLOWO2_01_FULL_59_16</name>
    <dbReference type="NCBI Taxonomy" id="1802280"/>
    <lineage>
        <taxon>Bacteria</taxon>
        <taxon>Candidatus Sungiibacteriota</taxon>
    </lineage>
</organism>
<name>A0A1G2LBF8_9BACT</name>
<dbReference type="SUPFAM" id="SSF50104">
    <property type="entry name" value="Translation proteins SH3-like domain"/>
    <property type="match status" value="1"/>
</dbReference>
<dbReference type="Proteomes" id="UP000176705">
    <property type="component" value="Unassembled WGS sequence"/>
</dbReference>
<comment type="similarity">
    <text evidence="1 5 6">Belongs to the universal ribosomal protein uL24 family.</text>
</comment>
<evidence type="ECO:0000256" key="6">
    <source>
        <dbReference type="RuleBase" id="RU003477"/>
    </source>
</evidence>
<dbReference type="GO" id="GO:0005840">
    <property type="term" value="C:ribosome"/>
    <property type="evidence" value="ECO:0007669"/>
    <property type="project" value="UniProtKB-KW"/>
</dbReference>
<dbReference type="InterPro" id="IPR008991">
    <property type="entry name" value="Translation_prot_SH3-like_sf"/>
</dbReference>
<evidence type="ECO:0000256" key="4">
    <source>
        <dbReference type="ARBA" id="ARBA00035206"/>
    </source>
</evidence>
<comment type="subunit">
    <text evidence="5">Part of the 50S ribosomal subunit.</text>
</comment>
<dbReference type="InterPro" id="IPR041988">
    <property type="entry name" value="Ribosomal_uL24_KOW"/>
</dbReference>
<comment type="function">
    <text evidence="5">One of the proteins that surrounds the polypeptide exit tunnel on the outside of the subunit.</text>
</comment>
<dbReference type="HAMAP" id="MF_01326_B">
    <property type="entry name" value="Ribosomal_uL24_B"/>
    <property type="match status" value="1"/>
</dbReference>
<evidence type="ECO:0000259" key="7">
    <source>
        <dbReference type="SMART" id="SM00739"/>
    </source>
</evidence>
<dbReference type="GO" id="GO:0003735">
    <property type="term" value="F:structural constituent of ribosome"/>
    <property type="evidence" value="ECO:0007669"/>
    <property type="project" value="InterPro"/>
</dbReference>
<feature type="domain" description="KOW" evidence="7">
    <location>
        <begin position="2"/>
        <end position="29"/>
    </location>
</feature>
<dbReference type="InterPro" id="IPR005825">
    <property type="entry name" value="Ribosomal_uL24_CS"/>
</dbReference>
<dbReference type="GO" id="GO:0006412">
    <property type="term" value="P:translation"/>
    <property type="evidence" value="ECO:0007669"/>
    <property type="project" value="UniProtKB-UniRule"/>
</dbReference>
<dbReference type="STRING" id="1802280.A3B37_03020"/>
<dbReference type="InterPro" id="IPR005824">
    <property type="entry name" value="KOW"/>
</dbReference>
<proteinExistence type="inferred from homology"/>
<dbReference type="PANTHER" id="PTHR12903">
    <property type="entry name" value="MITOCHONDRIAL RIBOSOMAL PROTEIN L24"/>
    <property type="match status" value="1"/>
</dbReference>
<dbReference type="PROSITE" id="PS01108">
    <property type="entry name" value="RIBOSOMAL_L24"/>
    <property type="match status" value="1"/>
</dbReference>
<keyword evidence="2 5" id="KW-0689">Ribosomal protein</keyword>
<dbReference type="Pfam" id="PF17136">
    <property type="entry name" value="ribosomal_L24"/>
    <property type="match status" value="1"/>
</dbReference>
<dbReference type="InterPro" id="IPR003256">
    <property type="entry name" value="Ribosomal_uL24"/>
</dbReference>
<evidence type="ECO:0000256" key="3">
    <source>
        <dbReference type="ARBA" id="ARBA00023274"/>
    </source>
</evidence>